<evidence type="ECO:0000313" key="1">
    <source>
        <dbReference type="EMBL" id="GJU06049.1"/>
    </source>
</evidence>
<keyword evidence="2" id="KW-1185">Reference proteome</keyword>
<name>A0ABQ5J0V9_9ASTR</name>
<comment type="caution">
    <text evidence="1">The sequence shown here is derived from an EMBL/GenBank/DDBJ whole genome shotgun (WGS) entry which is preliminary data.</text>
</comment>
<sequence>MILISQCLHNIHLSNARRNHEKPLKQDLEATKHQRRCKRSVKRQQFGTFILDLGELDLTLKVSAYFRCLNSWPTNHADEDCYKLDEVLWKKLNSGKQSKCRNEKRIVAIEDSNHKLAGQQTNNEYIDWTKNLMQNTVTYAMKHMNFGQVDFDDFDGATKHDDALVKNWEGNIKTSCLDFEKVKFSGGAHVYSLSVSQICDRRQVSSQIKNVLSISKVQVVDETVAKEQMMKLFYGQKIGDGENNTGFLQKGLKKELSENLELLPHGLIWTVSVESNNKKSLLGGHVMQQFSWGFSGLQGSEHIVMIHDLIVGWKTG</sequence>
<proteinExistence type="predicted"/>
<organism evidence="1 2">
    <name type="scientific">Tanacetum coccineum</name>
    <dbReference type="NCBI Taxonomy" id="301880"/>
    <lineage>
        <taxon>Eukaryota</taxon>
        <taxon>Viridiplantae</taxon>
        <taxon>Streptophyta</taxon>
        <taxon>Embryophyta</taxon>
        <taxon>Tracheophyta</taxon>
        <taxon>Spermatophyta</taxon>
        <taxon>Magnoliopsida</taxon>
        <taxon>eudicotyledons</taxon>
        <taxon>Gunneridae</taxon>
        <taxon>Pentapetalae</taxon>
        <taxon>asterids</taxon>
        <taxon>campanulids</taxon>
        <taxon>Asterales</taxon>
        <taxon>Asteraceae</taxon>
        <taxon>Asteroideae</taxon>
        <taxon>Anthemideae</taxon>
        <taxon>Anthemidinae</taxon>
        <taxon>Tanacetum</taxon>
    </lineage>
</organism>
<reference evidence="1" key="1">
    <citation type="journal article" date="2022" name="Int. J. Mol. Sci.">
        <title>Draft Genome of Tanacetum Coccineum: Genomic Comparison of Closely Related Tanacetum-Family Plants.</title>
        <authorList>
            <person name="Yamashiro T."/>
            <person name="Shiraishi A."/>
            <person name="Nakayama K."/>
            <person name="Satake H."/>
        </authorList>
    </citation>
    <scope>NUCLEOTIDE SEQUENCE</scope>
</reference>
<accession>A0ABQ5J0V9</accession>
<evidence type="ECO:0000313" key="2">
    <source>
        <dbReference type="Proteomes" id="UP001151760"/>
    </source>
</evidence>
<gene>
    <name evidence="1" type="ORF">Tco_1122479</name>
</gene>
<reference evidence="1" key="2">
    <citation type="submission" date="2022-01" db="EMBL/GenBank/DDBJ databases">
        <authorList>
            <person name="Yamashiro T."/>
            <person name="Shiraishi A."/>
            <person name="Satake H."/>
            <person name="Nakayama K."/>
        </authorList>
    </citation>
    <scope>NUCLEOTIDE SEQUENCE</scope>
</reference>
<dbReference type="Proteomes" id="UP001151760">
    <property type="component" value="Unassembled WGS sequence"/>
</dbReference>
<protein>
    <submittedName>
        <fullName evidence="1">Uncharacterized protein</fullName>
    </submittedName>
</protein>
<dbReference type="EMBL" id="BQNB010021402">
    <property type="protein sequence ID" value="GJU06049.1"/>
    <property type="molecule type" value="Genomic_DNA"/>
</dbReference>